<gene>
    <name evidence="1" type="ORF">VSH64_08345</name>
</gene>
<evidence type="ECO:0008006" key="3">
    <source>
        <dbReference type="Google" id="ProtNLM"/>
    </source>
</evidence>
<accession>A0ABZ1ICB2</accession>
<proteinExistence type="predicted"/>
<sequence>MRDLYALRPLSEELVSSLNGEVTLADLAQDISEIGYPRAR</sequence>
<reference evidence="1 2" key="1">
    <citation type="journal article" date="2015" name="Int. J. Syst. Evol. Microbiol.">
        <title>Amycolatopsis rhabdoformis sp. nov., an actinomycete isolated from a tropical forest soil.</title>
        <authorList>
            <person name="Souza W.R."/>
            <person name="Silva R.E."/>
            <person name="Goodfellow M."/>
            <person name="Busarakam K."/>
            <person name="Figueiro F.S."/>
            <person name="Ferreira D."/>
            <person name="Rodrigues-Filho E."/>
            <person name="Moraes L.A.B."/>
            <person name="Zucchi T.D."/>
        </authorList>
    </citation>
    <scope>NUCLEOTIDE SEQUENCE [LARGE SCALE GENOMIC DNA]</scope>
    <source>
        <strain evidence="1 2">NCIMB 14900</strain>
    </source>
</reference>
<organism evidence="1 2">
    <name type="scientific">Amycolatopsis rhabdoformis</name>
    <dbReference type="NCBI Taxonomy" id="1448059"/>
    <lineage>
        <taxon>Bacteria</taxon>
        <taxon>Bacillati</taxon>
        <taxon>Actinomycetota</taxon>
        <taxon>Actinomycetes</taxon>
        <taxon>Pseudonocardiales</taxon>
        <taxon>Pseudonocardiaceae</taxon>
        <taxon>Amycolatopsis</taxon>
    </lineage>
</organism>
<keyword evidence="2" id="KW-1185">Reference proteome</keyword>
<name>A0ABZ1ICB2_9PSEU</name>
<evidence type="ECO:0000313" key="1">
    <source>
        <dbReference type="EMBL" id="WSE32116.1"/>
    </source>
</evidence>
<dbReference type="Proteomes" id="UP001330812">
    <property type="component" value="Chromosome"/>
</dbReference>
<dbReference type="EMBL" id="CP142149">
    <property type="protein sequence ID" value="WSE32116.1"/>
    <property type="molecule type" value="Genomic_DNA"/>
</dbReference>
<dbReference type="RefSeq" id="WP_326834924.1">
    <property type="nucleotide sequence ID" value="NZ_CP142149.1"/>
</dbReference>
<protein>
    <recommendedName>
        <fullName evidence="3">DUF2795 domain-containing protein</fullName>
    </recommendedName>
</protein>
<evidence type="ECO:0000313" key="2">
    <source>
        <dbReference type="Proteomes" id="UP001330812"/>
    </source>
</evidence>